<keyword evidence="4 5" id="KW-0472">Membrane</keyword>
<dbReference type="InterPro" id="IPR007267">
    <property type="entry name" value="GtrA_DPMS_TM"/>
</dbReference>
<dbReference type="Proteomes" id="UP001595713">
    <property type="component" value="Unassembled WGS sequence"/>
</dbReference>
<feature type="transmembrane region" description="Helical" evidence="5">
    <location>
        <begin position="45"/>
        <end position="66"/>
    </location>
</feature>
<name>A0ABV7SP51_9SPHN</name>
<evidence type="ECO:0000256" key="1">
    <source>
        <dbReference type="ARBA" id="ARBA00004141"/>
    </source>
</evidence>
<dbReference type="EMBL" id="JBHRXP010000001">
    <property type="protein sequence ID" value="MFC3578759.1"/>
    <property type="molecule type" value="Genomic_DNA"/>
</dbReference>
<comment type="caution">
    <text evidence="7">The sequence shown here is derived from an EMBL/GenBank/DDBJ whole genome shotgun (WGS) entry which is preliminary data.</text>
</comment>
<evidence type="ECO:0000256" key="3">
    <source>
        <dbReference type="ARBA" id="ARBA00022989"/>
    </source>
</evidence>
<keyword evidence="2 5" id="KW-0812">Transmembrane</keyword>
<accession>A0ABV7SP51</accession>
<protein>
    <submittedName>
        <fullName evidence="7">GtrA family protein</fullName>
    </submittedName>
</protein>
<evidence type="ECO:0000256" key="2">
    <source>
        <dbReference type="ARBA" id="ARBA00022692"/>
    </source>
</evidence>
<comment type="subcellular location">
    <subcellularLocation>
        <location evidence="1">Membrane</location>
        <topology evidence="1">Multi-pass membrane protein</topology>
    </subcellularLocation>
</comment>
<keyword evidence="8" id="KW-1185">Reference proteome</keyword>
<feature type="transmembrane region" description="Helical" evidence="5">
    <location>
        <begin position="86"/>
        <end position="107"/>
    </location>
</feature>
<evidence type="ECO:0000313" key="8">
    <source>
        <dbReference type="Proteomes" id="UP001595713"/>
    </source>
</evidence>
<dbReference type="RefSeq" id="WP_261293831.1">
    <property type="nucleotide sequence ID" value="NZ_JANQBK010000004.1"/>
</dbReference>
<proteinExistence type="predicted"/>
<evidence type="ECO:0000259" key="6">
    <source>
        <dbReference type="Pfam" id="PF04138"/>
    </source>
</evidence>
<evidence type="ECO:0000313" key="7">
    <source>
        <dbReference type="EMBL" id="MFC3578759.1"/>
    </source>
</evidence>
<feature type="domain" description="GtrA/DPMS transmembrane" evidence="6">
    <location>
        <begin position="22"/>
        <end position="138"/>
    </location>
</feature>
<sequence>MTAIIRQFETMRASGVLGQLIRFGFTGVAVTLFYSAVYWPLATFVMNPNLAVVIAFVLATIVGRFAHGAVSFRGHGTRDKRTAHRFLIVQFLGLMLNQGFTWLLVTGPFFHGATWWPLVPAVFVVPLVTFGLQRNWVFR</sequence>
<gene>
    <name evidence="7" type="ORF">ACFONA_01165</name>
</gene>
<feature type="transmembrane region" description="Helical" evidence="5">
    <location>
        <begin position="113"/>
        <end position="132"/>
    </location>
</feature>
<reference evidence="8" key="1">
    <citation type="journal article" date="2019" name="Int. J. Syst. Evol. Microbiol.">
        <title>The Global Catalogue of Microorganisms (GCM) 10K type strain sequencing project: providing services to taxonomists for standard genome sequencing and annotation.</title>
        <authorList>
            <consortium name="The Broad Institute Genomics Platform"/>
            <consortium name="The Broad Institute Genome Sequencing Center for Infectious Disease"/>
            <person name="Wu L."/>
            <person name="Ma J."/>
        </authorList>
    </citation>
    <scope>NUCLEOTIDE SEQUENCE [LARGE SCALE GENOMIC DNA]</scope>
    <source>
        <strain evidence="8">KCTC 42739</strain>
    </source>
</reference>
<keyword evidence="3 5" id="KW-1133">Transmembrane helix</keyword>
<dbReference type="Pfam" id="PF04138">
    <property type="entry name" value="GtrA_DPMS_TM"/>
    <property type="match status" value="1"/>
</dbReference>
<evidence type="ECO:0000256" key="4">
    <source>
        <dbReference type="ARBA" id="ARBA00023136"/>
    </source>
</evidence>
<organism evidence="7 8">
    <name type="scientific">Sphingomonas hylomeconis</name>
    <dbReference type="NCBI Taxonomy" id="1395958"/>
    <lineage>
        <taxon>Bacteria</taxon>
        <taxon>Pseudomonadati</taxon>
        <taxon>Pseudomonadota</taxon>
        <taxon>Alphaproteobacteria</taxon>
        <taxon>Sphingomonadales</taxon>
        <taxon>Sphingomonadaceae</taxon>
        <taxon>Sphingomonas</taxon>
    </lineage>
</organism>
<evidence type="ECO:0000256" key="5">
    <source>
        <dbReference type="SAM" id="Phobius"/>
    </source>
</evidence>
<feature type="transmembrane region" description="Helical" evidence="5">
    <location>
        <begin position="20"/>
        <end position="39"/>
    </location>
</feature>